<reference evidence="1 2" key="1">
    <citation type="submission" date="2018-12" db="EMBL/GenBank/DDBJ databases">
        <authorList>
            <consortium name="Pathogen Informatics"/>
        </authorList>
    </citation>
    <scope>NUCLEOTIDE SEQUENCE [LARGE SCALE GENOMIC DNA]</scope>
    <source>
        <strain evidence="1 2">NCTC13635</strain>
    </source>
</reference>
<name>A0A447RJF1_KLEPN</name>
<organism evidence="1 2">
    <name type="scientific">Klebsiella pneumoniae</name>
    <dbReference type="NCBI Taxonomy" id="573"/>
    <lineage>
        <taxon>Bacteria</taxon>
        <taxon>Pseudomonadati</taxon>
        <taxon>Pseudomonadota</taxon>
        <taxon>Gammaproteobacteria</taxon>
        <taxon>Enterobacterales</taxon>
        <taxon>Enterobacteriaceae</taxon>
        <taxon>Klebsiella/Raoultella group</taxon>
        <taxon>Klebsiella</taxon>
        <taxon>Klebsiella pneumoniae complex</taxon>
    </lineage>
</organism>
<evidence type="ECO:0000313" key="2">
    <source>
        <dbReference type="Proteomes" id="UP000282433"/>
    </source>
</evidence>
<accession>A0A447RJF1</accession>
<protein>
    <submittedName>
        <fullName evidence="1">Uncharacterized protein</fullName>
    </submittedName>
</protein>
<gene>
    <name evidence="1" type="ORF">NCTC13635_00918</name>
</gene>
<dbReference type="AlphaFoldDB" id="A0A447RJF1"/>
<dbReference type="Pfam" id="PF22868">
    <property type="entry name" value="YmiA-like"/>
    <property type="match status" value="1"/>
</dbReference>
<dbReference type="EMBL" id="LR134162">
    <property type="protein sequence ID" value="VEA99928.1"/>
    <property type="molecule type" value="Genomic_DNA"/>
</dbReference>
<dbReference type="Proteomes" id="UP000282433">
    <property type="component" value="Chromosome"/>
</dbReference>
<dbReference type="NCBIfam" id="NF000536">
    <property type="entry name" value="YmiA"/>
    <property type="match status" value="1"/>
</dbReference>
<evidence type="ECO:0000313" key="1">
    <source>
        <dbReference type="EMBL" id="VEA99928.1"/>
    </source>
</evidence>
<dbReference type="InterPro" id="IPR047744">
    <property type="entry name" value="YmiA_put-like"/>
</dbReference>
<proteinExistence type="predicted"/>
<sequence>MISNIDYMKLAMSYENDKTEIDPVLRSRVWGVVLVGLAMFWSINRAHHLQHLDCQLKL</sequence>